<gene>
    <name evidence="3" type="ORF">EVJ58_g8909</name>
</gene>
<evidence type="ECO:0000256" key="2">
    <source>
        <dbReference type="SAM" id="SignalP"/>
    </source>
</evidence>
<name>A0A4Y9XWA4_9APHY</name>
<reference evidence="3 4" key="1">
    <citation type="submission" date="2019-01" db="EMBL/GenBank/DDBJ databases">
        <title>Genome sequencing of the rare red list fungi Fomitopsis rosea.</title>
        <authorList>
            <person name="Buettner E."/>
            <person name="Kellner H."/>
        </authorList>
    </citation>
    <scope>NUCLEOTIDE SEQUENCE [LARGE SCALE GENOMIC DNA]</scope>
    <source>
        <strain evidence="3 4">DSM 105464</strain>
    </source>
</reference>
<proteinExistence type="predicted"/>
<feature type="chain" id="PRO_5021347990" evidence="2">
    <location>
        <begin position="21"/>
        <end position="335"/>
    </location>
</feature>
<feature type="signal peptide" evidence="2">
    <location>
        <begin position="1"/>
        <end position="20"/>
    </location>
</feature>
<comment type="caution">
    <text evidence="3">The sequence shown here is derived from an EMBL/GenBank/DDBJ whole genome shotgun (WGS) entry which is preliminary data.</text>
</comment>
<dbReference type="AlphaFoldDB" id="A0A4Y9XWA4"/>
<accession>A0A4Y9XWA4</accession>
<organism evidence="3 4">
    <name type="scientific">Rhodofomes roseus</name>
    <dbReference type="NCBI Taxonomy" id="34475"/>
    <lineage>
        <taxon>Eukaryota</taxon>
        <taxon>Fungi</taxon>
        <taxon>Dikarya</taxon>
        <taxon>Basidiomycota</taxon>
        <taxon>Agaricomycotina</taxon>
        <taxon>Agaricomycetes</taxon>
        <taxon>Polyporales</taxon>
        <taxon>Rhodofomes</taxon>
    </lineage>
</organism>
<sequence>MIVKSVIVCLSLAAALPASAAPAPLATSTVIRIPELVTLTVGFVAPTEIRNLAPAPTSGPSGHRGTNADSDVPGISAVDKHVPGLSNMESPAALPVDMSSFFRRQIRINNYDPTNNSMTEPLFGGAPQLLVRRNKKAQAMKAAQMKTAQAAAQPSSAPAGGPLGAATPMQAVSGGIQGLGATRMEGSDVFHEALGAASDPMDALQDAQSSASATPSAAKPTYSKSMDTEPLPIGPGYTTDTMDTAPEQPPTKQKSKRHSFMMDLNALLPEAPSTTVNNLATPSPVQAWQNDALFELDSNRRPDPTLPLTSQNVTSAATNVTGAAQGVTGNVTKST</sequence>
<keyword evidence="2" id="KW-0732">Signal</keyword>
<evidence type="ECO:0000313" key="3">
    <source>
        <dbReference type="EMBL" id="TFY54365.1"/>
    </source>
</evidence>
<feature type="region of interest" description="Disordered" evidence="1">
    <location>
        <begin position="200"/>
        <end position="257"/>
    </location>
</feature>
<evidence type="ECO:0000256" key="1">
    <source>
        <dbReference type="SAM" id="MobiDB-lite"/>
    </source>
</evidence>
<dbReference type="EMBL" id="SEKV01000706">
    <property type="protein sequence ID" value="TFY54365.1"/>
    <property type="molecule type" value="Genomic_DNA"/>
</dbReference>
<protein>
    <submittedName>
        <fullName evidence="3">Uncharacterized protein</fullName>
    </submittedName>
</protein>
<evidence type="ECO:0000313" key="4">
    <source>
        <dbReference type="Proteomes" id="UP000298390"/>
    </source>
</evidence>
<feature type="region of interest" description="Disordered" evidence="1">
    <location>
        <begin position="140"/>
        <end position="165"/>
    </location>
</feature>
<feature type="compositionally biased region" description="Low complexity" evidence="1">
    <location>
        <begin position="202"/>
        <end position="223"/>
    </location>
</feature>
<dbReference type="Proteomes" id="UP000298390">
    <property type="component" value="Unassembled WGS sequence"/>
</dbReference>